<organism evidence="4 5">
    <name type="scientific">Grus japonensis</name>
    <name type="common">Japanese crane</name>
    <name type="synonym">Red-crowned crane</name>
    <dbReference type="NCBI Taxonomy" id="30415"/>
    <lineage>
        <taxon>Eukaryota</taxon>
        <taxon>Metazoa</taxon>
        <taxon>Chordata</taxon>
        <taxon>Craniata</taxon>
        <taxon>Vertebrata</taxon>
        <taxon>Euteleostomi</taxon>
        <taxon>Archelosauria</taxon>
        <taxon>Archosauria</taxon>
        <taxon>Dinosauria</taxon>
        <taxon>Saurischia</taxon>
        <taxon>Theropoda</taxon>
        <taxon>Coelurosauria</taxon>
        <taxon>Aves</taxon>
        <taxon>Neognathae</taxon>
        <taxon>Neoaves</taxon>
        <taxon>Gruiformes</taxon>
        <taxon>Gruidae</taxon>
        <taxon>Grus</taxon>
    </lineage>
</organism>
<evidence type="ECO:0000259" key="3">
    <source>
        <dbReference type="Pfam" id="PF04664"/>
    </source>
</evidence>
<feature type="region of interest" description="Disordered" evidence="2">
    <location>
        <begin position="835"/>
        <end position="951"/>
    </location>
</feature>
<dbReference type="PANTHER" id="PTHR14015:SF1">
    <property type="entry name" value="OPIOID GROWTH FACTOR RECEPTOR"/>
    <property type="match status" value="1"/>
</dbReference>
<feature type="compositionally biased region" description="Pro residues" evidence="2">
    <location>
        <begin position="726"/>
        <end position="767"/>
    </location>
</feature>
<evidence type="ECO:0000256" key="2">
    <source>
        <dbReference type="SAM" id="MobiDB-lite"/>
    </source>
</evidence>
<feature type="compositionally biased region" description="Polar residues" evidence="2">
    <location>
        <begin position="598"/>
        <end position="615"/>
    </location>
</feature>
<feature type="compositionally biased region" description="Basic and acidic residues" evidence="2">
    <location>
        <begin position="362"/>
        <end position="371"/>
    </location>
</feature>
<evidence type="ECO:0000313" key="5">
    <source>
        <dbReference type="Proteomes" id="UP001623348"/>
    </source>
</evidence>
<accession>A0ABC9XIC5</accession>
<feature type="compositionally biased region" description="Low complexity" evidence="2">
    <location>
        <begin position="927"/>
        <end position="942"/>
    </location>
</feature>
<feature type="region of interest" description="Disordered" evidence="2">
    <location>
        <begin position="976"/>
        <end position="1092"/>
    </location>
</feature>
<evidence type="ECO:0000256" key="1">
    <source>
        <dbReference type="ARBA" id="ARBA00010365"/>
    </source>
</evidence>
<feature type="compositionally biased region" description="Basic and acidic residues" evidence="2">
    <location>
        <begin position="440"/>
        <end position="449"/>
    </location>
</feature>
<feature type="compositionally biased region" description="Basic and acidic residues" evidence="2">
    <location>
        <begin position="332"/>
        <end position="342"/>
    </location>
</feature>
<dbReference type="PANTHER" id="PTHR14015">
    <property type="entry name" value="OPIOID GROWTH FACTOR RECEPTOR OGFR ZETA-TYPE OPIOID RECEPTOR"/>
    <property type="match status" value="1"/>
</dbReference>
<dbReference type="InterPro" id="IPR039574">
    <property type="entry name" value="OGFr"/>
</dbReference>
<gene>
    <name evidence="4" type="ORF">GRJ2_002208600</name>
</gene>
<dbReference type="EMBL" id="BAAFJT010000017">
    <property type="protein sequence ID" value="GAB0197433.1"/>
    <property type="molecule type" value="Genomic_DNA"/>
</dbReference>
<feature type="compositionally biased region" description="Polar residues" evidence="2">
    <location>
        <begin position="489"/>
        <end position="500"/>
    </location>
</feature>
<feature type="compositionally biased region" description="Polar residues" evidence="2">
    <location>
        <begin position="557"/>
        <end position="572"/>
    </location>
</feature>
<feature type="compositionally biased region" description="Basic and acidic residues" evidence="2">
    <location>
        <begin position="291"/>
        <end position="308"/>
    </location>
</feature>
<feature type="compositionally biased region" description="Low complexity" evidence="2">
    <location>
        <begin position="683"/>
        <end position="708"/>
    </location>
</feature>
<feature type="compositionally biased region" description="Basic and acidic residues" evidence="2">
    <location>
        <begin position="631"/>
        <end position="644"/>
    </location>
</feature>
<dbReference type="InterPro" id="IPR008160">
    <property type="entry name" value="Collagen"/>
</dbReference>
<dbReference type="Pfam" id="PF01391">
    <property type="entry name" value="Collagen"/>
    <property type="match status" value="4"/>
</dbReference>
<feature type="compositionally biased region" description="Basic and acidic residues" evidence="2">
    <location>
        <begin position="577"/>
        <end position="596"/>
    </location>
</feature>
<dbReference type="InterPro" id="IPR006757">
    <property type="entry name" value="OGF_rcpt"/>
</dbReference>
<feature type="region of interest" description="Disordered" evidence="2">
    <location>
        <begin position="489"/>
        <end position="811"/>
    </location>
</feature>
<dbReference type="Pfam" id="PF04664">
    <property type="entry name" value="OGFr_N"/>
    <property type="match status" value="1"/>
</dbReference>
<reference evidence="4 5" key="1">
    <citation type="submission" date="2024-06" db="EMBL/GenBank/DDBJ databases">
        <title>The draft genome of Grus japonensis, version 3.</title>
        <authorList>
            <person name="Nabeshima K."/>
            <person name="Suzuki S."/>
            <person name="Onuma M."/>
        </authorList>
    </citation>
    <scope>NUCLEOTIDE SEQUENCE [LARGE SCALE GENOMIC DNA]</scope>
    <source>
        <strain evidence="4 5">451A</strain>
    </source>
</reference>
<comment type="caution">
    <text evidence="4">The sequence shown here is derived from an EMBL/GenBank/DDBJ whole genome shotgun (WGS) entry which is preliminary data.</text>
</comment>
<dbReference type="AlphaFoldDB" id="A0ABC9XIC5"/>
<name>A0ABC9XIC5_GRUJA</name>
<keyword evidence="5" id="KW-1185">Reference proteome</keyword>
<feature type="region of interest" description="Disordered" evidence="2">
    <location>
        <begin position="284"/>
        <end position="403"/>
    </location>
</feature>
<feature type="compositionally biased region" description="Pro residues" evidence="2">
    <location>
        <begin position="648"/>
        <end position="659"/>
    </location>
</feature>
<evidence type="ECO:0000313" key="4">
    <source>
        <dbReference type="EMBL" id="GAB0197433.1"/>
    </source>
</evidence>
<feature type="compositionally biased region" description="Pro residues" evidence="2">
    <location>
        <begin position="669"/>
        <end position="681"/>
    </location>
</feature>
<comment type="similarity">
    <text evidence="1">Belongs to the opioid growth factor receptor family.</text>
</comment>
<proteinExistence type="inferred from homology"/>
<sequence length="1109" mass="116609">MSSAGGEGREQLLDCDSCKSKDHFLTPEQRSNSSPLSQRGFQFSGRRNWNAAKDLQRYRHRYPGLRESENEEEEEMWNLSFYKNEICFLPQGLHIETLLESWWDNYEVLEENHSYIQWLFPLREHGMNWRARPLTCQEIQAFKKSKEVMQRFIRAYQLMLRFYGIVLINKETGELERAENWAERFQNLNRFGHNNLRITRILKCLGEMGYEHYQVHLVKFFLTETLVKETLPNVKRSALDYFLFTIRSKQKRRELVYYAWQHFRPRDSFVWGPHDKLLKYRARSTKSQLHQKAEDKQESPGKKCDGSVEKNQNQSLEEEQKAGDAADLQPKVNDEGVKEKLSECVSKGETGEEEKEASFTQQEEKDLKSETEEGQGTAENDCTKESKKRKLDANMAGTEKSGLLRSPTDIENISRNLGECAIDAEIPSLVPLLQAEENQETLKEDDTSTKDSTVPETADATVKRRKVDKRTLRSKTFNLAINLNMGTSASSAKLNPSVANTEAEKENVSEENATVEATSEKGGGDANGGAVTPPVGSRLPKTGRTSPISDGLKLSGDQVTASSDQHHCNSTLLGGKSEVDGVEQHNKAENTSEKGQAEVTSKNQAPESLEQSMASTCPEEDGAEIAAEKPGSAERAAEPDEEQRVGPQGPPGPRGPPGPSGKDGIDGEPGPPGLPGPPGPKGAPGKPGAAGEAGLPGLPGVDGLTGTDGPPGPNGPPGDRGALGPAGPPGPAGKGLPGPPGPFGLPGFPGPPGPPGPPGNPGPPGPAGVPGSVGLQGDQGNKGPQGFRGPKGDTGMPGKDGRDGAPGLDEAYSKSNVISGMCHLEEIELYDDLLSGPKGASGEPGLPGPTGIRGEIGDRGPTGVPGPKGNQGIAGADGLPGDKGELGPFGPPGQKGEPGKRGELGPKGVQGPNGTAGVPGIPGHPGPMGHQGEQGVPGITGKPGPPGKEASEQHIRELCGEMINDQIAQLAANLRKPLSPGMTGRPGPAGPPGPPGVMGSVGHPGPRGPPGYRGPTGELGDPGPRGDTGEKGDKGPVGQGVDGPDGDQGLQGPPGVPGISKNGRDGAQGEPGLPGDPGTPGAIGAQGTPGICDTSACMGAVGASTSKKS</sequence>
<keyword evidence="4" id="KW-0675">Receptor</keyword>
<feature type="domain" description="Opioid growth factor receptor (OGFr) conserved" evidence="3">
    <location>
        <begin position="72"/>
        <end position="277"/>
    </location>
</feature>
<feature type="region of interest" description="Disordered" evidence="2">
    <location>
        <begin position="437"/>
        <end position="467"/>
    </location>
</feature>
<dbReference type="Proteomes" id="UP001623348">
    <property type="component" value="Unassembled WGS sequence"/>
</dbReference>
<protein>
    <submittedName>
        <fullName evidence="4">Opioid growth factor receptor</fullName>
    </submittedName>
</protein>